<sequence>MGIINNFKKLDTWPIRQETLSQISSPERPASSVTNTGIEKPGPSSTSRWPSFPVALSPPFSPLFSSFGQPWKKRSYGSSRSRCFGVSPPLLWLLSNPVVGLAAPPRGSSQAIRQEHGSSPRPGHFHSH</sequence>
<evidence type="ECO:0000313" key="3">
    <source>
        <dbReference type="Proteomes" id="UP000233551"/>
    </source>
</evidence>
<evidence type="ECO:0000313" key="2">
    <source>
        <dbReference type="EMBL" id="PKI59493.1"/>
    </source>
</evidence>
<dbReference type="EMBL" id="PGOL01001269">
    <property type="protein sequence ID" value="PKI59493.1"/>
    <property type="molecule type" value="Genomic_DNA"/>
</dbReference>
<protein>
    <submittedName>
        <fullName evidence="2">Uncharacterized protein</fullName>
    </submittedName>
</protein>
<dbReference type="Proteomes" id="UP000233551">
    <property type="component" value="Unassembled WGS sequence"/>
</dbReference>
<feature type="region of interest" description="Disordered" evidence="1">
    <location>
        <begin position="18"/>
        <end position="51"/>
    </location>
</feature>
<reference evidence="2 3" key="1">
    <citation type="submission" date="2017-11" db="EMBL/GenBank/DDBJ databases">
        <title>De-novo sequencing of pomegranate (Punica granatum L.) genome.</title>
        <authorList>
            <person name="Akparov Z."/>
            <person name="Amiraslanov A."/>
            <person name="Hajiyeva S."/>
            <person name="Abbasov M."/>
            <person name="Kaur K."/>
            <person name="Hamwieh A."/>
            <person name="Solovyev V."/>
            <person name="Salamov A."/>
            <person name="Braich B."/>
            <person name="Kosarev P."/>
            <person name="Mahmoud A."/>
            <person name="Hajiyev E."/>
            <person name="Babayeva S."/>
            <person name="Izzatullayeva V."/>
            <person name="Mammadov A."/>
            <person name="Mammadov A."/>
            <person name="Sharifova S."/>
            <person name="Ojaghi J."/>
            <person name="Eynullazada K."/>
            <person name="Bayramov B."/>
            <person name="Abdulazimova A."/>
            <person name="Shahmuradov I."/>
        </authorList>
    </citation>
    <scope>NUCLEOTIDE SEQUENCE [LARGE SCALE GENOMIC DNA]</scope>
    <source>
        <strain evidence="3">cv. AG2017</strain>
        <tissue evidence="2">Leaf</tissue>
    </source>
</reference>
<organism evidence="2 3">
    <name type="scientific">Punica granatum</name>
    <name type="common">Pomegranate</name>
    <dbReference type="NCBI Taxonomy" id="22663"/>
    <lineage>
        <taxon>Eukaryota</taxon>
        <taxon>Viridiplantae</taxon>
        <taxon>Streptophyta</taxon>
        <taxon>Embryophyta</taxon>
        <taxon>Tracheophyta</taxon>
        <taxon>Spermatophyta</taxon>
        <taxon>Magnoliopsida</taxon>
        <taxon>eudicotyledons</taxon>
        <taxon>Gunneridae</taxon>
        <taxon>Pentapetalae</taxon>
        <taxon>rosids</taxon>
        <taxon>malvids</taxon>
        <taxon>Myrtales</taxon>
        <taxon>Lythraceae</taxon>
        <taxon>Punica</taxon>
    </lineage>
</organism>
<feature type="region of interest" description="Disordered" evidence="1">
    <location>
        <begin position="103"/>
        <end position="128"/>
    </location>
</feature>
<feature type="compositionally biased region" description="Polar residues" evidence="1">
    <location>
        <begin position="18"/>
        <end position="49"/>
    </location>
</feature>
<comment type="caution">
    <text evidence="2">The sequence shown here is derived from an EMBL/GenBank/DDBJ whole genome shotgun (WGS) entry which is preliminary data.</text>
</comment>
<proteinExistence type="predicted"/>
<accession>A0A2I0JUE1</accession>
<keyword evidence="3" id="KW-1185">Reference proteome</keyword>
<evidence type="ECO:0000256" key="1">
    <source>
        <dbReference type="SAM" id="MobiDB-lite"/>
    </source>
</evidence>
<gene>
    <name evidence="2" type="ORF">CRG98_020124</name>
</gene>
<name>A0A2I0JUE1_PUNGR</name>
<dbReference type="AlphaFoldDB" id="A0A2I0JUE1"/>